<reference evidence="9" key="1">
    <citation type="submission" date="2025-08" db="UniProtKB">
        <authorList>
            <consortium name="RefSeq"/>
        </authorList>
    </citation>
    <scope>IDENTIFICATION</scope>
    <source>
        <tissue evidence="9">Muscle</tissue>
    </source>
</reference>
<dbReference type="Pfam" id="PF10271">
    <property type="entry name" value="Tmp39"/>
    <property type="match status" value="1"/>
</dbReference>
<keyword evidence="4 7" id="KW-1133">Transmembrane helix</keyword>
<keyword evidence="3 7" id="KW-0812">Transmembrane</keyword>
<comment type="subcellular location">
    <subcellularLocation>
        <location evidence="1">Membrane</location>
        <topology evidence="1">Multi-pass membrane protein</topology>
    </subcellularLocation>
</comment>
<name>A0ABM1BGF1_LIMPO</name>
<keyword evidence="8" id="KW-1185">Reference proteome</keyword>
<dbReference type="RefSeq" id="XP_013781497.1">
    <property type="nucleotide sequence ID" value="XM_013926043.2"/>
</dbReference>
<dbReference type="InterPro" id="IPR019397">
    <property type="entry name" value="Uncharacterised_TMEM39"/>
</dbReference>
<proteinExistence type="inferred from homology"/>
<sequence length="368" mass="41845">MAGGRRNVPKSGTPKPVIHPNTSDDRSGLGSHRGGLSSPHMVMPRHINIPDIPTDGETVFELLALILSAVALASQYLNIYRTVWWLPHSHMDQAMNFYLIDPYVVAFSLLMLGRRFPLNVFKQICLWCVPLTAYNVAVQFFRAIVITPQIISLVWCVYNIILKHGFLTICLGYPIVVYIVVFGAAFLPFFELWTHEQERCNHSKGKTPSHRIGVCILSHICSASPEIIREEVEILKSDFNSRLKKALFHSFLVAYYAGFVPCCFVQGAIHYDLLWVVQHVAFVWLGAFTLYIVHCFPPRYCDILHRSALHLGRWRHLETRNVHVPYNIWSDSTLWHQGALVKHAKGLFKAEGLTNAAEPGNATHSRFF</sequence>
<feature type="region of interest" description="Disordered" evidence="6">
    <location>
        <begin position="1"/>
        <end position="41"/>
    </location>
</feature>
<dbReference type="PANTHER" id="PTHR12995">
    <property type="entry name" value="FI21814P1"/>
    <property type="match status" value="1"/>
</dbReference>
<feature type="transmembrane region" description="Helical" evidence="7">
    <location>
        <begin position="275"/>
        <end position="296"/>
    </location>
</feature>
<feature type="non-terminal residue" evidence="9">
    <location>
        <position position="368"/>
    </location>
</feature>
<evidence type="ECO:0000256" key="2">
    <source>
        <dbReference type="ARBA" id="ARBA00010737"/>
    </source>
</evidence>
<dbReference type="PANTHER" id="PTHR12995:SF4">
    <property type="entry name" value="FI21814P1"/>
    <property type="match status" value="1"/>
</dbReference>
<evidence type="ECO:0000313" key="9">
    <source>
        <dbReference type="RefSeq" id="XP_013781497.1"/>
    </source>
</evidence>
<organism evidence="8 9">
    <name type="scientific">Limulus polyphemus</name>
    <name type="common">Atlantic horseshoe crab</name>
    <dbReference type="NCBI Taxonomy" id="6850"/>
    <lineage>
        <taxon>Eukaryota</taxon>
        <taxon>Metazoa</taxon>
        <taxon>Ecdysozoa</taxon>
        <taxon>Arthropoda</taxon>
        <taxon>Chelicerata</taxon>
        <taxon>Merostomata</taxon>
        <taxon>Xiphosura</taxon>
        <taxon>Limulidae</taxon>
        <taxon>Limulus</taxon>
    </lineage>
</organism>
<feature type="compositionally biased region" description="Low complexity" evidence="6">
    <location>
        <begin position="28"/>
        <end position="38"/>
    </location>
</feature>
<dbReference type="GeneID" id="106465807"/>
<gene>
    <name evidence="9" type="primary">LOC106465807</name>
</gene>
<feature type="transmembrane region" description="Helical" evidence="7">
    <location>
        <begin position="165"/>
        <end position="190"/>
    </location>
</feature>
<dbReference type="Proteomes" id="UP000694941">
    <property type="component" value="Unplaced"/>
</dbReference>
<protein>
    <submittedName>
        <fullName evidence="9">Transmembrane protein 39A-like</fullName>
    </submittedName>
</protein>
<evidence type="ECO:0000256" key="1">
    <source>
        <dbReference type="ARBA" id="ARBA00004141"/>
    </source>
</evidence>
<evidence type="ECO:0000256" key="4">
    <source>
        <dbReference type="ARBA" id="ARBA00022989"/>
    </source>
</evidence>
<comment type="similarity">
    <text evidence="2">Belongs to the TMEM39 family.</text>
</comment>
<feature type="transmembrane region" description="Helical" evidence="7">
    <location>
        <begin position="95"/>
        <end position="112"/>
    </location>
</feature>
<evidence type="ECO:0000256" key="6">
    <source>
        <dbReference type="SAM" id="MobiDB-lite"/>
    </source>
</evidence>
<evidence type="ECO:0000256" key="5">
    <source>
        <dbReference type="ARBA" id="ARBA00023136"/>
    </source>
</evidence>
<accession>A0ABM1BGF1</accession>
<evidence type="ECO:0000256" key="3">
    <source>
        <dbReference type="ARBA" id="ARBA00022692"/>
    </source>
</evidence>
<evidence type="ECO:0000256" key="7">
    <source>
        <dbReference type="SAM" id="Phobius"/>
    </source>
</evidence>
<feature type="transmembrane region" description="Helical" evidence="7">
    <location>
        <begin position="246"/>
        <end position="269"/>
    </location>
</feature>
<evidence type="ECO:0000313" key="8">
    <source>
        <dbReference type="Proteomes" id="UP000694941"/>
    </source>
</evidence>
<feature type="transmembrane region" description="Helical" evidence="7">
    <location>
        <begin position="62"/>
        <end position="83"/>
    </location>
</feature>
<keyword evidence="5 7" id="KW-0472">Membrane</keyword>